<dbReference type="EMBL" id="UGGP01000001">
    <property type="protein sequence ID" value="STO06911.1"/>
    <property type="molecule type" value="Genomic_DNA"/>
</dbReference>
<dbReference type="RefSeq" id="WP_029334103.1">
    <property type="nucleotide sequence ID" value="NZ_UGGP01000001.1"/>
</dbReference>
<reference evidence="1 2" key="1">
    <citation type="submission" date="2018-06" db="EMBL/GenBank/DDBJ databases">
        <authorList>
            <consortium name="Pathogen Informatics"/>
            <person name="Doyle S."/>
        </authorList>
    </citation>
    <scope>NUCLEOTIDE SEQUENCE [LARGE SCALE GENOMIC DNA]</scope>
    <source>
        <strain evidence="1 2">NCTC13163</strain>
    </source>
</reference>
<sequence length="275" mass="32134">MQRFLFIVLCSSIILGGCITKTPFDFDEIESYKIFYNVPTDEIIEDMARYDLVIIEPIWYSPEQIETIRSNGTKVLGYINVMEADTWNRALIGQMEEDDFFYRDGERIYFPKWDSYLTNIASANFRKILMREIQKQVINKHLDGIFLDTVGDIDDVHLDHPDDLAEQLDGLEAFLKSIQGTYPGVPIVQNWGIETLERTSAPYVDGFMWEGFNYTAITTDSWSMEKIERLDALRETYDIAVLTVSDQEETASRELAEQHGYIHYHEPTYYDTWDF</sequence>
<dbReference type="PANTHER" id="PTHR35882">
    <property type="entry name" value="PELA"/>
    <property type="match status" value="1"/>
</dbReference>
<dbReference type="PROSITE" id="PS51257">
    <property type="entry name" value="PROKAR_LIPOPROTEIN"/>
    <property type="match status" value="1"/>
</dbReference>
<dbReference type="Pfam" id="PF14885">
    <property type="entry name" value="GHL15"/>
    <property type="match status" value="1"/>
</dbReference>
<dbReference type="InterPro" id="IPR017853">
    <property type="entry name" value="GH"/>
</dbReference>
<name>A0A377FQ11_9BACL</name>
<evidence type="ECO:0000313" key="1">
    <source>
        <dbReference type="EMBL" id="STO06911.1"/>
    </source>
</evidence>
<accession>A0A377FQ11</accession>
<protein>
    <submittedName>
        <fullName evidence="1">Uncharacterized conserved protein</fullName>
    </submittedName>
</protein>
<dbReference type="AlphaFoldDB" id="A0A377FQ11"/>
<dbReference type="InterPro" id="IPR013785">
    <property type="entry name" value="Aldolase_TIM"/>
</dbReference>
<dbReference type="Proteomes" id="UP000254060">
    <property type="component" value="Unassembled WGS sequence"/>
</dbReference>
<gene>
    <name evidence="1" type="ORF">NCTC13163_00251</name>
</gene>
<dbReference type="Gene3D" id="3.20.20.70">
    <property type="entry name" value="Aldolase class I"/>
    <property type="match status" value="1"/>
</dbReference>
<dbReference type="STRING" id="1397694.GCA_000702585_00771"/>
<proteinExistence type="predicted"/>
<dbReference type="OrthoDB" id="2380315at2"/>
<organism evidence="1 2">
    <name type="scientific">Exiguobacterium aurantiacum</name>
    <dbReference type="NCBI Taxonomy" id="33987"/>
    <lineage>
        <taxon>Bacteria</taxon>
        <taxon>Bacillati</taxon>
        <taxon>Bacillota</taxon>
        <taxon>Bacilli</taxon>
        <taxon>Bacillales</taxon>
        <taxon>Bacillales Family XII. Incertae Sedis</taxon>
        <taxon>Exiguobacterium</taxon>
    </lineage>
</organism>
<evidence type="ECO:0000313" key="2">
    <source>
        <dbReference type="Proteomes" id="UP000254060"/>
    </source>
</evidence>
<dbReference type="PANTHER" id="PTHR35882:SF2">
    <property type="entry name" value="PELA"/>
    <property type="match status" value="1"/>
</dbReference>
<dbReference type="SUPFAM" id="SSF51445">
    <property type="entry name" value="(Trans)glycosidases"/>
    <property type="match status" value="1"/>
</dbReference>
<dbReference type="InterPro" id="IPR029455">
    <property type="entry name" value="GHL15"/>
</dbReference>